<comment type="caution">
    <text evidence="2">The sequence shown here is derived from an EMBL/GenBank/DDBJ whole genome shotgun (WGS) entry which is preliminary data.</text>
</comment>
<evidence type="ECO:0008006" key="4">
    <source>
        <dbReference type="Google" id="ProtNLM"/>
    </source>
</evidence>
<evidence type="ECO:0000256" key="1">
    <source>
        <dbReference type="SAM" id="Coils"/>
    </source>
</evidence>
<keyword evidence="1" id="KW-0175">Coiled coil</keyword>
<protein>
    <recommendedName>
        <fullName evidence="4">Tail fiber protein</fullName>
    </recommendedName>
</protein>
<reference evidence="2" key="1">
    <citation type="submission" date="2023-05" db="EMBL/GenBank/DDBJ databases">
        <title>Whole genome sequence of Commensalibacter sp.</title>
        <authorList>
            <person name="Charoenyingcharoen P."/>
            <person name="Yukphan P."/>
        </authorList>
    </citation>
    <scope>NUCLEOTIDE SEQUENCE</scope>
    <source>
        <strain evidence="2">TBRC 10068</strain>
    </source>
</reference>
<organism evidence="2 3">
    <name type="scientific">Commensalibacter nepenthis</name>
    <dbReference type="NCBI Taxonomy" id="3043872"/>
    <lineage>
        <taxon>Bacteria</taxon>
        <taxon>Pseudomonadati</taxon>
        <taxon>Pseudomonadota</taxon>
        <taxon>Alphaproteobacteria</taxon>
        <taxon>Acetobacterales</taxon>
        <taxon>Acetobacteraceae</taxon>
    </lineage>
</organism>
<evidence type="ECO:0000313" key="3">
    <source>
        <dbReference type="Proteomes" id="UP001431775"/>
    </source>
</evidence>
<keyword evidence="3" id="KW-1185">Reference proteome</keyword>
<dbReference type="EMBL" id="JASBAN010000001">
    <property type="protein sequence ID" value="MDI2112078.1"/>
    <property type="molecule type" value="Genomic_DNA"/>
</dbReference>
<feature type="coiled-coil region" evidence="1">
    <location>
        <begin position="134"/>
        <end position="161"/>
    </location>
</feature>
<evidence type="ECO:0000313" key="2">
    <source>
        <dbReference type="EMBL" id="MDI2112078.1"/>
    </source>
</evidence>
<dbReference type="Gene3D" id="2.40.300.10">
    <property type="entry name" value="Head decoration protein D"/>
    <property type="match status" value="1"/>
</dbReference>
<gene>
    <name evidence="2" type="ORF">QJV33_02040</name>
</gene>
<sequence>MTTSTDKPQLFTTTWAEGTQRRFNIPELAAEAEKAHVARASMEQGFPEITMLSAIRGGQPPWGQDHNGILYRITKSLQWIQAGGTATYNYEFCKKINGYPFGAILQSNNEVQTLWFSIGDNNQNDPDNTKSPQNNWIKTDFKDLERRLKAAEDDIVVINSNDTSDSNNLKTFGDVYYKIGKKADTVYVNQELGKKADTVYVNQELGKKADTVYVNQELGKKADTTYVNQELDKKANLSYVNSTFAPKGTCSTPFQASTMKAVEYRFCNASGYITQNNRSIDFYGDQYMFFGFPSSDNGTTKDVRKDSVITLKCETDNSNITSTFFSANNSFFNGGTLHVQSVFAIENNLMQMTYTPKEVTWQTSLEARTINNVKNENIIDYSIQLHDKAQNIHVTILRLNHDDYNVYAPAGAFVNGPNADLAEYYQADRPDYEPGTLMCHGFDSEVTLCRSLNQAGEFFGVVSTKPGYVMNGDAKDNPNSVLIALNGKVPVKVKGIVKCGDKITIGQDGYGVVSTNKQDVIVGRAKENKVTEDVGLVSCYVQAHL</sequence>
<dbReference type="Proteomes" id="UP001431775">
    <property type="component" value="Unassembled WGS sequence"/>
</dbReference>
<accession>A0ABT6Q5A0</accession>
<dbReference type="RefSeq" id="WP_281461751.1">
    <property type="nucleotide sequence ID" value="NZ_JASBAN010000001.1"/>
</dbReference>
<proteinExistence type="predicted"/>
<name>A0ABT6Q5A0_9PROT</name>